<keyword evidence="1" id="KW-0812">Transmembrane</keyword>
<sequence length="287" mass="29592">MSTAEAPAVRTRPPVAVRRHTLRLLGSELGLTFRRPRNLVILGVLAVVPVILGVVLRTLSGETQGATIVGVVAGNSVMLAFAALFVLVQLMLPVAVAIVAGDEIAGEASLGTLRYLLIAPAGRIRLLLVKYANAVLFSLAATAVVTLSALIAGFALFPVGPIMLLSGTTIPLADGLLRVLIAAGYVTAGMAALAAVALAFSTLTDAPIGAVTATVVVVIVMQVLMTIPQLAPVAPYLLPFWWDGFDAALRDPPAVGDLVEGLLAFAAYAAVFGSVAYARFSDRDVTA</sequence>
<feature type="transmembrane region" description="Helical" evidence="1">
    <location>
        <begin position="258"/>
        <end position="278"/>
    </location>
</feature>
<gene>
    <name evidence="2" type="ORF">SAMN04489764_3728</name>
</gene>
<organism evidence="2 3">
    <name type="scientific">Thermostaphylospora chromogena</name>
    <dbReference type="NCBI Taxonomy" id="35622"/>
    <lineage>
        <taxon>Bacteria</taxon>
        <taxon>Bacillati</taxon>
        <taxon>Actinomycetota</taxon>
        <taxon>Actinomycetes</taxon>
        <taxon>Streptosporangiales</taxon>
        <taxon>Thermomonosporaceae</taxon>
        <taxon>Thermostaphylospora</taxon>
    </lineage>
</organism>
<protein>
    <submittedName>
        <fullName evidence="2">ABC-2 type transport system permease protein</fullName>
    </submittedName>
</protein>
<evidence type="ECO:0000256" key="1">
    <source>
        <dbReference type="SAM" id="Phobius"/>
    </source>
</evidence>
<dbReference type="OrthoDB" id="3217553at2"/>
<dbReference type="EMBL" id="FNKK01000002">
    <property type="protein sequence ID" value="SDR15110.1"/>
    <property type="molecule type" value="Genomic_DNA"/>
</dbReference>
<reference evidence="2 3" key="1">
    <citation type="submission" date="2016-10" db="EMBL/GenBank/DDBJ databases">
        <authorList>
            <person name="de Groot N.N."/>
        </authorList>
    </citation>
    <scope>NUCLEOTIDE SEQUENCE [LARGE SCALE GENOMIC DNA]</scope>
    <source>
        <strain evidence="2 3">DSM 43794</strain>
    </source>
</reference>
<dbReference type="PANTHER" id="PTHR37305">
    <property type="entry name" value="INTEGRAL MEMBRANE PROTEIN-RELATED"/>
    <property type="match status" value="1"/>
</dbReference>
<feature type="transmembrane region" description="Helical" evidence="1">
    <location>
        <begin position="177"/>
        <end position="200"/>
    </location>
</feature>
<dbReference type="AlphaFoldDB" id="A0A1H1GPL5"/>
<feature type="transmembrane region" description="Helical" evidence="1">
    <location>
        <begin position="39"/>
        <end position="56"/>
    </location>
</feature>
<keyword evidence="1" id="KW-1133">Transmembrane helix</keyword>
<feature type="transmembrane region" description="Helical" evidence="1">
    <location>
        <begin position="68"/>
        <end position="92"/>
    </location>
</feature>
<feature type="transmembrane region" description="Helical" evidence="1">
    <location>
        <begin position="134"/>
        <end position="157"/>
    </location>
</feature>
<name>A0A1H1GPL5_9ACTN</name>
<dbReference type="PANTHER" id="PTHR37305:SF1">
    <property type="entry name" value="MEMBRANE PROTEIN"/>
    <property type="match status" value="1"/>
</dbReference>
<accession>A0A1H1GPL5</accession>
<proteinExistence type="predicted"/>
<dbReference type="Proteomes" id="UP000217103">
    <property type="component" value="Unassembled WGS sequence"/>
</dbReference>
<keyword evidence="3" id="KW-1185">Reference proteome</keyword>
<feature type="transmembrane region" description="Helical" evidence="1">
    <location>
        <begin position="212"/>
        <end position="238"/>
    </location>
</feature>
<evidence type="ECO:0000313" key="3">
    <source>
        <dbReference type="Proteomes" id="UP000217103"/>
    </source>
</evidence>
<dbReference type="RefSeq" id="WP_093260516.1">
    <property type="nucleotide sequence ID" value="NZ_FNKK01000002.1"/>
</dbReference>
<dbReference type="STRING" id="35622.SAMN04489764_3728"/>
<keyword evidence="1" id="KW-0472">Membrane</keyword>
<evidence type="ECO:0000313" key="2">
    <source>
        <dbReference type="EMBL" id="SDR15110.1"/>
    </source>
</evidence>